<comment type="caution">
    <text evidence="1">The sequence shown here is derived from an EMBL/GenBank/DDBJ whole genome shotgun (WGS) entry which is preliminary data.</text>
</comment>
<evidence type="ECO:0000313" key="1">
    <source>
        <dbReference type="EMBL" id="RGP37943.1"/>
    </source>
</evidence>
<organism evidence="1 2">
    <name type="scientific">Pseudotabrizicola alkalilacus</name>
    <dbReference type="NCBI Taxonomy" id="2305252"/>
    <lineage>
        <taxon>Bacteria</taxon>
        <taxon>Pseudomonadati</taxon>
        <taxon>Pseudomonadota</taxon>
        <taxon>Alphaproteobacteria</taxon>
        <taxon>Rhodobacterales</taxon>
        <taxon>Paracoccaceae</taxon>
        <taxon>Pseudotabrizicola</taxon>
    </lineage>
</organism>
<accession>A0A411Z4F7</accession>
<gene>
    <name evidence="1" type="ORF">D1012_08655</name>
</gene>
<evidence type="ECO:0000313" key="2">
    <source>
        <dbReference type="Proteomes" id="UP000284547"/>
    </source>
</evidence>
<sequence length="65" mass="7576">MAEATQDEKFKVATREVKMRKRVYPRWVVDGRMKQADMDREIRVMEAIAEDYRPQAGLFDGIGNA</sequence>
<protein>
    <submittedName>
        <fullName evidence="1">Uncharacterized protein</fullName>
    </submittedName>
</protein>
<name>A0A411Z4F7_9RHOB</name>
<dbReference type="EMBL" id="QWEY01000003">
    <property type="protein sequence ID" value="RGP37943.1"/>
    <property type="molecule type" value="Genomic_DNA"/>
</dbReference>
<dbReference type="Proteomes" id="UP000284547">
    <property type="component" value="Unassembled WGS sequence"/>
</dbReference>
<dbReference type="RefSeq" id="WP_118151081.1">
    <property type="nucleotide sequence ID" value="NZ_QWEY01000003.1"/>
</dbReference>
<proteinExistence type="predicted"/>
<keyword evidence="2" id="KW-1185">Reference proteome</keyword>
<dbReference type="OrthoDB" id="8456617at2"/>
<dbReference type="AlphaFoldDB" id="A0A411Z4F7"/>
<reference evidence="1 2" key="1">
    <citation type="submission" date="2018-08" db="EMBL/GenBank/DDBJ databases">
        <title>Flavobacterium tibetense sp. nov., isolated from a wetland YonghuCo on Tibetan Plateau.</title>
        <authorList>
            <person name="Phurbu D."/>
            <person name="Lu H."/>
            <person name="Xing P."/>
        </authorList>
    </citation>
    <scope>NUCLEOTIDE SEQUENCE [LARGE SCALE GENOMIC DNA]</scope>
    <source>
        <strain evidence="1 2">DJC</strain>
    </source>
</reference>